<keyword evidence="1" id="KW-1133">Transmembrane helix</keyword>
<name>A0A1H9Y3U1_9FIRM</name>
<keyword evidence="2" id="KW-0732">Signal</keyword>
<evidence type="ECO:0000313" key="3">
    <source>
        <dbReference type="EMBL" id="SES63513.1"/>
    </source>
</evidence>
<dbReference type="Proteomes" id="UP000199568">
    <property type="component" value="Unassembled WGS sequence"/>
</dbReference>
<dbReference type="PANTHER" id="PTHR41771:SF1">
    <property type="entry name" value="MEMBRANE PROTEIN"/>
    <property type="match status" value="1"/>
</dbReference>
<dbReference type="AlphaFoldDB" id="A0A1H9Y3U1"/>
<keyword evidence="1" id="KW-0472">Membrane</keyword>
<reference evidence="3 4" key="1">
    <citation type="submission" date="2016-10" db="EMBL/GenBank/DDBJ databases">
        <authorList>
            <person name="de Groot N.N."/>
        </authorList>
    </citation>
    <scope>NUCLEOTIDE SEQUENCE [LARGE SCALE GENOMIC DNA]</scope>
    <source>
        <strain evidence="3 4">DSM 18979</strain>
    </source>
</reference>
<sequence>MKKAFLCSLILFIFCTSLIVFGESPVASETVRGRIIEITKDSPEVQEIIIEIRQGTYKGQTMAITHTLSGNPARDFYFQEGEGVLLWIESQGGVVTKSYITEVTRDHYLGYLTLFFVFSLILIGGLQGLKTVITLGITGFLVLKVLIPLILGGYPPILITIIVASIIVTATVVIISGFNKKALAAIIGTIGGVVIAGMLAWIMTQATRLTGLSGDESQMLMYIPQRTNFDFTGLLFAGMIIGAVGAVLDVGMSIASAIDEVRNANPAIKTKDLIKSGLNVGKDIMGTMANTLILAYTGASMSLLLVLVAYEIPFARVVNMDAMATEIVRVLAGSIGLIYAIPITAIVAGMLYQKPNLTIGITSDKKCKKNKKIF</sequence>
<evidence type="ECO:0000256" key="2">
    <source>
        <dbReference type="SAM" id="SignalP"/>
    </source>
</evidence>
<dbReference type="RefSeq" id="WP_090437665.1">
    <property type="nucleotide sequence ID" value="NZ_FOHU01000001.1"/>
</dbReference>
<dbReference type="InterPro" id="IPR012507">
    <property type="entry name" value="YibE_F"/>
</dbReference>
<keyword evidence="1" id="KW-0812">Transmembrane</keyword>
<organism evidence="3 4">
    <name type="scientific">Natronincola peptidivorans</name>
    <dbReference type="NCBI Taxonomy" id="426128"/>
    <lineage>
        <taxon>Bacteria</taxon>
        <taxon>Bacillati</taxon>
        <taxon>Bacillota</taxon>
        <taxon>Clostridia</taxon>
        <taxon>Peptostreptococcales</taxon>
        <taxon>Natronincolaceae</taxon>
        <taxon>Natronincola</taxon>
    </lineage>
</organism>
<evidence type="ECO:0000256" key="1">
    <source>
        <dbReference type="SAM" id="Phobius"/>
    </source>
</evidence>
<proteinExistence type="predicted"/>
<dbReference type="PANTHER" id="PTHR41771">
    <property type="entry name" value="MEMBRANE PROTEIN-RELATED"/>
    <property type="match status" value="1"/>
</dbReference>
<feature type="transmembrane region" description="Helical" evidence="1">
    <location>
        <begin position="231"/>
        <end position="252"/>
    </location>
</feature>
<feature type="chain" id="PRO_5011749627" evidence="2">
    <location>
        <begin position="23"/>
        <end position="374"/>
    </location>
</feature>
<evidence type="ECO:0000313" key="4">
    <source>
        <dbReference type="Proteomes" id="UP000199568"/>
    </source>
</evidence>
<feature type="transmembrane region" description="Helical" evidence="1">
    <location>
        <begin position="330"/>
        <end position="352"/>
    </location>
</feature>
<protein>
    <submittedName>
        <fullName evidence="3">Uncharacterized membrane protein</fullName>
    </submittedName>
</protein>
<dbReference type="OrthoDB" id="5753718at2"/>
<accession>A0A1H9Y3U1</accession>
<dbReference type="EMBL" id="FOHU01000001">
    <property type="protein sequence ID" value="SES63513.1"/>
    <property type="molecule type" value="Genomic_DNA"/>
</dbReference>
<feature type="transmembrane region" description="Helical" evidence="1">
    <location>
        <begin position="133"/>
        <end position="151"/>
    </location>
</feature>
<feature type="transmembrane region" description="Helical" evidence="1">
    <location>
        <begin position="292"/>
        <end position="310"/>
    </location>
</feature>
<keyword evidence="4" id="KW-1185">Reference proteome</keyword>
<feature type="transmembrane region" description="Helical" evidence="1">
    <location>
        <begin position="182"/>
        <end position="203"/>
    </location>
</feature>
<feature type="transmembrane region" description="Helical" evidence="1">
    <location>
        <begin position="108"/>
        <end position="126"/>
    </location>
</feature>
<dbReference type="STRING" id="426128.SAMN05660297_00017"/>
<gene>
    <name evidence="3" type="ORF">SAMN05660297_00017</name>
</gene>
<dbReference type="Pfam" id="PF07907">
    <property type="entry name" value="YibE_F"/>
    <property type="match status" value="1"/>
</dbReference>
<feature type="signal peptide" evidence="2">
    <location>
        <begin position="1"/>
        <end position="22"/>
    </location>
</feature>
<feature type="transmembrane region" description="Helical" evidence="1">
    <location>
        <begin position="157"/>
        <end position="175"/>
    </location>
</feature>